<dbReference type="EMBL" id="BMDW01000043">
    <property type="protein sequence ID" value="GGA62400.1"/>
    <property type="molecule type" value="Genomic_DNA"/>
</dbReference>
<feature type="region of interest" description="Disordered" evidence="1">
    <location>
        <begin position="94"/>
        <end position="131"/>
    </location>
</feature>
<accession>A0ABQ1H8H3</accession>
<gene>
    <name evidence="3" type="ORF">GCM10011395_35770</name>
</gene>
<feature type="chain" id="PRO_5045081122" description="Secreted protein" evidence="2">
    <location>
        <begin position="23"/>
        <end position="239"/>
    </location>
</feature>
<evidence type="ECO:0000256" key="2">
    <source>
        <dbReference type="SAM" id="SignalP"/>
    </source>
</evidence>
<keyword evidence="2" id="KW-0732">Signal</keyword>
<evidence type="ECO:0008006" key="5">
    <source>
        <dbReference type="Google" id="ProtNLM"/>
    </source>
</evidence>
<name>A0ABQ1H8H3_9SPHN</name>
<comment type="caution">
    <text evidence="3">The sequence shown here is derived from an EMBL/GenBank/DDBJ whole genome shotgun (WGS) entry which is preliminary data.</text>
</comment>
<evidence type="ECO:0000313" key="4">
    <source>
        <dbReference type="Proteomes" id="UP000618591"/>
    </source>
</evidence>
<dbReference type="Proteomes" id="UP000618591">
    <property type="component" value="Unassembled WGS sequence"/>
</dbReference>
<keyword evidence="4" id="KW-1185">Reference proteome</keyword>
<reference evidence="4" key="1">
    <citation type="journal article" date="2019" name="Int. J. Syst. Evol. Microbiol.">
        <title>The Global Catalogue of Microorganisms (GCM) 10K type strain sequencing project: providing services to taxonomists for standard genome sequencing and annotation.</title>
        <authorList>
            <consortium name="The Broad Institute Genomics Platform"/>
            <consortium name="The Broad Institute Genome Sequencing Center for Infectious Disease"/>
            <person name="Wu L."/>
            <person name="Ma J."/>
        </authorList>
    </citation>
    <scope>NUCLEOTIDE SEQUENCE [LARGE SCALE GENOMIC DNA]</scope>
    <source>
        <strain evidence="4">CGMCC 1.10106</strain>
    </source>
</reference>
<proteinExistence type="predicted"/>
<sequence length="239" mass="23863">MSKPLIALVATVALTFPALAQAQRAPVVPNATFASEMVCSISSEGGVSSLDYSFGASNAGSTPSKGGMSVDRGRGGWDLAPGKGRIVDETLRVISSPSSNGGPPKVTAHAINTKGMGSGNRSSGDGSPLSPQVCAHAIKSKGAGGPDVRTTPAMMGGITGGMIACRINPGKGVTIFNLPPPPILDKVSMQDFRFVNSSEADRLAAAGPGGGPHVQAIVCSSGDGVPGSVSMLLLPAVQK</sequence>
<evidence type="ECO:0000313" key="3">
    <source>
        <dbReference type="EMBL" id="GGA62400.1"/>
    </source>
</evidence>
<evidence type="ECO:0000256" key="1">
    <source>
        <dbReference type="SAM" id="MobiDB-lite"/>
    </source>
</evidence>
<organism evidence="3 4">
    <name type="scientific">Sphingomonas psychrolutea</name>
    <dbReference type="NCBI Taxonomy" id="1259676"/>
    <lineage>
        <taxon>Bacteria</taxon>
        <taxon>Pseudomonadati</taxon>
        <taxon>Pseudomonadota</taxon>
        <taxon>Alphaproteobacteria</taxon>
        <taxon>Sphingomonadales</taxon>
        <taxon>Sphingomonadaceae</taxon>
        <taxon>Sphingomonas</taxon>
    </lineage>
</organism>
<protein>
    <recommendedName>
        <fullName evidence="5">Secreted protein</fullName>
    </recommendedName>
</protein>
<feature type="signal peptide" evidence="2">
    <location>
        <begin position="1"/>
        <end position="22"/>
    </location>
</feature>